<keyword evidence="2" id="KW-0349">Heme</keyword>
<evidence type="ECO:0000256" key="1">
    <source>
        <dbReference type="ARBA" id="ARBA00010617"/>
    </source>
</evidence>
<dbReference type="Proteomes" id="UP000799764">
    <property type="component" value="Unassembled WGS sequence"/>
</dbReference>
<accession>A0A9P4PTE6</accession>
<dbReference type="InterPro" id="IPR002401">
    <property type="entry name" value="Cyt_P450_E_grp-I"/>
</dbReference>
<dbReference type="Gene3D" id="1.10.630.10">
    <property type="entry name" value="Cytochrome P450"/>
    <property type="match status" value="1"/>
</dbReference>
<feature type="binding site" description="axial binding residue" evidence="2">
    <location>
        <position position="482"/>
    </location>
    <ligand>
        <name>heme</name>
        <dbReference type="ChEBI" id="CHEBI:30413"/>
    </ligand>
    <ligandPart>
        <name>Fe</name>
        <dbReference type="ChEBI" id="CHEBI:18248"/>
    </ligandPart>
</feature>
<evidence type="ECO:0000256" key="2">
    <source>
        <dbReference type="PIRSR" id="PIRSR602401-1"/>
    </source>
</evidence>
<dbReference type="InterPro" id="IPR001128">
    <property type="entry name" value="Cyt_P450"/>
</dbReference>
<dbReference type="Pfam" id="PF00067">
    <property type="entry name" value="p450"/>
    <property type="match status" value="1"/>
</dbReference>
<keyword evidence="2" id="KW-0479">Metal-binding</keyword>
<dbReference type="PANTHER" id="PTHR24305:SF166">
    <property type="entry name" value="CYTOCHROME P450 12A4, MITOCHONDRIAL-RELATED"/>
    <property type="match status" value="1"/>
</dbReference>
<reference evidence="3" key="1">
    <citation type="journal article" date="2020" name="Stud. Mycol.">
        <title>101 Dothideomycetes genomes: a test case for predicting lifestyles and emergence of pathogens.</title>
        <authorList>
            <person name="Haridas S."/>
            <person name="Albert R."/>
            <person name="Binder M."/>
            <person name="Bloem J."/>
            <person name="Labutti K."/>
            <person name="Salamov A."/>
            <person name="Andreopoulos B."/>
            <person name="Baker S."/>
            <person name="Barry K."/>
            <person name="Bills G."/>
            <person name="Bluhm B."/>
            <person name="Cannon C."/>
            <person name="Castanera R."/>
            <person name="Culley D."/>
            <person name="Daum C."/>
            <person name="Ezra D."/>
            <person name="Gonzalez J."/>
            <person name="Henrissat B."/>
            <person name="Kuo A."/>
            <person name="Liang C."/>
            <person name="Lipzen A."/>
            <person name="Lutzoni F."/>
            <person name="Magnuson J."/>
            <person name="Mondo S."/>
            <person name="Nolan M."/>
            <person name="Ohm R."/>
            <person name="Pangilinan J."/>
            <person name="Park H.-J."/>
            <person name="Ramirez L."/>
            <person name="Alfaro M."/>
            <person name="Sun H."/>
            <person name="Tritt A."/>
            <person name="Yoshinaga Y."/>
            <person name="Zwiers L.-H."/>
            <person name="Turgeon B."/>
            <person name="Goodwin S."/>
            <person name="Spatafora J."/>
            <person name="Crous P."/>
            <person name="Grigoriev I."/>
        </authorList>
    </citation>
    <scope>NUCLEOTIDE SEQUENCE</scope>
    <source>
        <strain evidence="3">CBS 690.94</strain>
    </source>
</reference>
<dbReference type="PRINTS" id="PR00463">
    <property type="entry name" value="EP450I"/>
</dbReference>
<protein>
    <submittedName>
        <fullName evidence="3">Cytochrome P450</fullName>
    </submittedName>
</protein>
<name>A0A9P4PTE6_9PLEO</name>
<dbReference type="EMBL" id="MU001495">
    <property type="protein sequence ID" value="KAF2449023.1"/>
    <property type="molecule type" value="Genomic_DNA"/>
</dbReference>
<dbReference type="PRINTS" id="PR00385">
    <property type="entry name" value="P450"/>
</dbReference>
<comment type="cofactor">
    <cofactor evidence="2">
        <name>heme</name>
        <dbReference type="ChEBI" id="CHEBI:30413"/>
    </cofactor>
</comment>
<proteinExistence type="inferred from homology"/>
<dbReference type="GO" id="GO:0016705">
    <property type="term" value="F:oxidoreductase activity, acting on paired donors, with incorporation or reduction of molecular oxygen"/>
    <property type="evidence" value="ECO:0007669"/>
    <property type="project" value="InterPro"/>
</dbReference>
<sequence length="550" mass="62046">MILLIVFLVIAFYGLWSAAYLAVNLVKAKRLGFPVLIRYITPTNPLWIITGNVVIAICRRVPFGSGRFTRFYSPGWASNDRHKVHTELGNIFILVSPGGNRLYIADPHVAKEILKQRKGFPRDLRMMQMLSVFGKNVFTSGGPEWQKHRKATMVAFSDIDEMVWQESLVQADTMIQESLESDGPVRTVAEQTKLLTLNVLTKTLFAGSLARGHSKVIDGKDASLPYRDSIRRILHNVIPILVFGSSTLQSWWMPATLKRAGRAVPAFRKYVRDMIDEERAKHGGPTRTKRNLVTSLIRACEEHNPDYHHLRRFVITEDEIISNIFIYAVAGMDTTSITLATSIFFLSAHPEYQDWIAEEVECYAADGLAYNNFPKLKRCMAITLETLRLCHPVSQLIKTTGDTTKAVTINGRHVLLPLHMAIHLNMSAMQTHPDFWGTDSLPWNPRRWIVTDAPPGENLGRETLLPDTHSCYMPWAIGQHVCPGKRYSQVELVAVLARIFGEYRVAPSVDAGETGEEAAARVVRIAMDMHSKELLNEMRNPEKRGSKGDM</sequence>
<dbReference type="GO" id="GO:0005506">
    <property type="term" value="F:iron ion binding"/>
    <property type="evidence" value="ECO:0007669"/>
    <property type="project" value="InterPro"/>
</dbReference>
<keyword evidence="4" id="KW-1185">Reference proteome</keyword>
<evidence type="ECO:0000313" key="3">
    <source>
        <dbReference type="EMBL" id="KAF2449023.1"/>
    </source>
</evidence>
<gene>
    <name evidence="3" type="ORF">P171DRAFT_353632</name>
</gene>
<dbReference type="GO" id="GO:0004497">
    <property type="term" value="F:monooxygenase activity"/>
    <property type="evidence" value="ECO:0007669"/>
    <property type="project" value="InterPro"/>
</dbReference>
<evidence type="ECO:0000313" key="4">
    <source>
        <dbReference type="Proteomes" id="UP000799764"/>
    </source>
</evidence>
<comment type="similarity">
    <text evidence="1">Belongs to the cytochrome P450 family.</text>
</comment>
<dbReference type="AlphaFoldDB" id="A0A9P4PTE6"/>
<keyword evidence="2" id="KW-0408">Iron</keyword>
<dbReference type="SUPFAM" id="SSF48264">
    <property type="entry name" value="Cytochrome P450"/>
    <property type="match status" value="1"/>
</dbReference>
<organism evidence="3 4">
    <name type="scientific">Karstenula rhodostoma CBS 690.94</name>
    <dbReference type="NCBI Taxonomy" id="1392251"/>
    <lineage>
        <taxon>Eukaryota</taxon>
        <taxon>Fungi</taxon>
        <taxon>Dikarya</taxon>
        <taxon>Ascomycota</taxon>
        <taxon>Pezizomycotina</taxon>
        <taxon>Dothideomycetes</taxon>
        <taxon>Pleosporomycetidae</taxon>
        <taxon>Pleosporales</taxon>
        <taxon>Massarineae</taxon>
        <taxon>Didymosphaeriaceae</taxon>
        <taxon>Karstenula</taxon>
    </lineage>
</organism>
<dbReference type="GO" id="GO:0020037">
    <property type="term" value="F:heme binding"/>
    <property type="evidence" value="ECO:0007669"/>
    <property type="project" value="InterPro"/>
</dbReference>
<dbReference type="InterPro" id="IPR050121">
    <property type="entry name" value="Cytochrome_P450_monoxygenase"/>
</dbReference>
<comment type="caution">
    <text evidence="3">The sequence shown here is derived from an EMBL/GenBank/DDBJ whole genome shotgun (WGS) entry which is preliminary data.</text>
</comment>
<dbReference type="PANTHER" id="PTHR24305">
    <property type="entry name" value="CYTOCHROME P450"/>
    <property type="match status" value="1"/>
</dbReference>
<dbReference type="OrthoDB" id="1470350at2759"/>
<dbReference type="InterPro" id="IPR036396">
    <property type="entry name" value="Cyt_P450_sf"/>
</dbReference>